<gene>
    <name evidence="1" type="ORF">Taro_055229</name>
</gene>
<proteinExistence type="predicted"/>
<name>A0A843XSY8_COLES</name>
<organism evidence="1 2">
    <name type="scientific">Colocasia esculenta</name>
    <name type="common">Wild taro</name>
    <name type="synonym">Arum esculentum</name>
    <dbReference type="NCBI Taxonomy" id="4460"/>
    <lineage>
        <taxon>Eukaryota</taxon>
        <taxon>Viridiplantae</taxon>
        <taxon>Streptophyta</taxon>
        <taxon>Embryophyta</taxon>
        <taxon>Tracheophyta</taxon>
        <taxon>Spermatophyta</taxon>
        <taxon>Magnoliopsida</taxon>
        <taxon>Liliopsida</taxon>
        <taxon>Araceae</taxon>
        <taxon>Aroideae</taxon>
        <taxon>Colocasieae</taxon>
        <taxon>Colocasia</taxon>
    </lineage>
</organism>
<sequence length="211" mass="23441">MPVVRCSFSHGCSVPLVVTLGCSFPTSWRCVPRCCFCFVFDSAGSARVVFFPTLVVGRGITLFRSYVVLYSRYEMLTTSAVQTLSGFSPALISNVTRFVTVFAVTFYWSVGDEDLGFPILAGSLGWVERMLFAVDVQHLSVDQMFSIFCQARKLGFIFRYCQASLFKSSEFSSFLFLPTEPRRVQTPEISMQLACTWLVPSAVTTALLGGL</sequence>
<reference evidence="1" key="1">
    <citation type="submission" date="2017-07" db="EMBL/GenBank/DDBJ databases">
        <title>Taro Niue Genome Assembly and Annotation.</title>
        <authorList>
            <person name="Atibalentja N."/>
            <person name="Keating K."/>
            <person name="Fields C.J."/>
        </authorList>
    </citation>
    <scope>NUCLEOTIDE SEQUENCE</scope>
    <source>
        <strain evidence="1">Niue_2</strain>
        <tissue evidence="1">Leaf</tissue>
    </source>
</reference>
<protein>
    <submittedName>
        <fullName evidence="1">Uncharacterized protein</fullName>
    </submittedName>
</protein>
<keyword evidence="2" id="KW-1185">Reference proteome</keyword>
<comment type="caution">
    <text evidence="1">The sequence shown here is derived from an EMBL/GenBank/DDBJ whole genome shotgun (WGS) entry which is preliminary data.</text>
</comment>
<dbReference type="AlphaFoldDB" id="A0A843XSY8"/>
<evidence type="ECO:0000313" key="2">
    <source>
        <dbReference type="Proteomes" id="UP000652761"/>
    </source>
</evidence>
<evidence type="ECO:0000313" key="1">
    <source>
        <dbReference type="EMBL" id="MQM22181.1"/>
    </source>
</evidence>
<accession>A0A843XSY8</accession>
<dbReference type="Proteomes" id="UP000652761">
    <property type="component" value="Unassembled WGS sequence"/>
</dbReference>
<dbReference type="PROSITE" id="PS51257">
    <property type="entry name" value="PROKAR_LIPOPROTEIN"/>
    <property type="match status" value="1"/>
</dbReference>
<dbReference type="EMBL" id="NMUH01012340">
    <property type="protein sequence ID" value="MQM22181.1"/>
    <property type="molecule type" value="Genomic_DNA"/>
</dbReference>